<reference evidence="2" key="1">
    <citation type="journal article" date="2022" name="Arch. Microbiol.">
        <title>Thiomicrorhabdus immobilis sp. nov., a mesophilic sulfur-oxidizing bacterium isolated from sediment of a brackish lake in northern Japan.</title>
        <authorList>
            <person name="Kojima H."/>
            <person name="Mochizuki J."/>
            <person name="Kanda M."/>
            <person name="Watanabe T."/>
            <person name="Fukui M."/>
        </authorList>
    </citation>
    <scope>NUCLEOTIDE SEQUENCE</scope>
    <source>
        <strain evidence="2">Am19</strain>
    </source>
</reference>
<dbReference type="Gene3D" id="3.30.1370.110">
    <property type="match status" value="1"/>
</dbReference>
<dbReference type="PANTHER" id="PTHR35562">
    <property type="entry name" value="DNA ENDONUCLEASE SMRA-RELATED"/>
    <property type="match status" value="1"/>
</dbReference>
<dbReference type="SUPFAM" id="SSF160443">
    <property type="entry name" value="SMR domain-like"/>
    <property type="match status" value="1"/>
</dbReference>
<evidence type="ECO:0000313" key="3">
    <source>
        <dbReference type="Proteomes" id="UP001054820"/>
    </source>
</evidence>
<dbReference type="EMBL" id="AP024202">
    <property type="protein sequence ID" value="BCN93414.1"/>
    <property type="molecule type" value="Genomic_DNA"/>
</dbReference>
<keyword evidence="3" id="KW-1185">Reference proteome</keyword>
<dbReference type="Pfam" id="PF01713">
    <property type="entry name" value="Smr"/>
    <property type="match status" value="1"/>
</dbReference>
<dbReference type="RefSeq" id="WP_237260523.1">
    <property type="nucleotide sequence ID" value="NZ_AP024202.1"/>
</dbReference>
<evidence type="ECO:0000259" key="1">
    <source>
        <dbReference type="PROSITE" id="PS50828"/>
    </source>
</evidence>
<dbReference type="SMART" id="SM00463">
    <property type="entry name" value="SMR"/>
    <property type="match status" value="1"/>
</dbReference>
<proteinExistence type="predicted"/>
<sequence>MPTEDKSLFLEAMQGVTPLNTTEKRAEYNPKKVNQAQKEVLKKVKRKAQKQLNRASAIASNKELHIAKVGAFEKLLYHQKGIRLQELSKLKKGDFSVQAILDLHGLTQDNAEQKTIEFVSQCYQDKYRFIRIIHGKGYNSEDEFPVLKNLVNQLLRQIDGVIAFSSTPEKDGGSGAVNIFLRAH</sequence>
<dbReference type="InterPro" id="IPR002625">
    <property type="entry name" value="Smr_dom"/>
</dbReference>
<organism evidence="2 3">
    <name type="scientific">Thiomicrorhabdus immobilis</name>
    <dbReference type="NCBI Taxonomy" id="2791037"/>
    <lineage>
        <taxon>Bacteria</taxon>
        <taxon>Pseudomonadati</taxon>
        <taxon>Pseudomonadota</taxon>
        <taxon>Gammaproteobacteria</taxon>
        <taxon>Thiotrichales</taxon>
        <taxon>Piscirickettsiaceae</taxon>
        <taxon>Thiomicrorhabdus</taxon>
    </lineage>
</organism>
<name>A0ABN6CXQ9_9GAMM</name>
<feature type="domain" description="Smr" evidence="1">
    <location>
        <begin position="101"/>
        <end position="178"/>
    </location>
</feature>
<dbReference type="Proteomes" id="UP001054820">
    <property type="component" value="Chromosome"/>
</dbReference>
<protein>
    <recommendedName>
        <fullName evidence="1">Smr domain-containing protein</fullName>
    </recommendedName>
</protein>
<evidence type="ECO:0000313" key="2">
    <source>
        <dbReference type="EMBL" id="BCN93414.1"/>
    </source>
</evidence>
<gene>
    <name evidence="2" type="ORF">THMIRHAM_11990</name>
</gene>
<dbReference type="PROSITE" id="PS50828">
    <property type="entry name" value="SMR"/>
    <property type="match status" value="1"/>
</dbReference>
<dbReference type="PANTHER" id="PTHR35562:SF2">
    <property type="entry name" value="DNA ENDONUCLEASE SMRA-RELATED"/>
    <property type="match status" value="1"/>
</dbReference>
<accession>A0ABN6CXQ9</accession>
<dbReference type="InterPro" id="IPR036063">
    <property type="entry name" value="Smr_dom_sf"/>
</dbReference>